<dbReference type="EMBL" id="JAYWVC010000214">
    <property type="protein sequence ID" value="MED7827230.1"/>
    <property type="molecule type" value="Genomic_DNA"/>
</dbReference>
<sequence>MVQGISAAKWSYVTRRVVDRGRMCLSGFPREPRLGDLVAAKVTALGVHDHAEDVHGRSVSLYPGDILVGAYGNRYATDFFEGYLPEGTAVHLLTAGGVIGTVVSAHTRRGPPTELEVIGALTDPRGAVLSVEDFAMPMPVPATPGLGTLVVLGSSMNAGKTTTVAAMVRGWRRAGLTAGAGKITGSGSGKDRWMYIDAGATAVLDFLDFGLPSTFGYPLERLRATMFGVRDGLVGQGAQAVALEIADGLLQTETSALATCLAGFADGVVLAVADALGARAGSDILAALDVPVRAVSGRVTASPLACREAAAATGIPVLSPAQLAGGAAVDLLAPAPAAAIAAPGGADGGCGGEPAGGCRTGKPGL</sequence>
<reference evidence="1" key="1">
    <citation type="submission" date="2024-01" db="EMBL/GenBank/DDBJ databases">
        <title>First draft genome sequence data of TA4-1, the type strain of Gram-positive actinobacterium Streptomyces chiangmaiensis.</title>
        <authorList>
            <person name="Yasawong M."/>
            <person name="Nantapong N."/>
        </authorList>
    </citation>
    <scope>NUCLEOTIDE SEQUENCE</scope>
    <source>
        <strain evidence="1">TA4-1</strain>
    </source>
</reference>
<gene>
    <name evidence="1" type="ORF">VXC91_36300</name>
</gene>
<dbReference type="Proteomes" id="UP001333996">
    <property type="component" value="Unassembled WGS sequence"/>
</dbReference>
<protein>
    <submittedName>
        <fullName evidence="1">DUF1611 domain-containing protein</fullName>
    </submittedName>
</protein>
<accession>A0ABU7FTJ7</accession>
<evidence type="ECO:0000313" key="1">
    <source>
        <dbReference type="EMBL" id="MED7827230.1"/>
    </source>
</evidence>
<comment type="caution">
    <text evidence="1">The sequence shown here is derived from an EMBL/GenBank/DDBJ whole genome shotgun (WGS) entry which is preliminary data.</text>
</comment>
<name>A0ABU7FTJ7_9ACTN</name>
<dbReference type="RefSeq" id="WP_329511613.1">
    <property type="nucleotide sequence ID" value="NZ_BAAAYZ010000038.1"/>
</dbReference>
<organism evidence="1 2">
    <name type="scientific">Streptomyces chiangmaiensis</name>
    <dbReference type="NCBI Taxonomy" id="766497"/>
    <lineage>
        <taxon>Bacteria</taxon>
        <taxon>Bacillati</taxon>
        <taxon>Actinomycetota</taxon>
        <taxon>Actinomycetes</taxon>
        <taxon>Kitasatosporales</taxon>
        <taxon>Streptomycetaceae</taxon>
        <taxon>Streptomyces</taxon>
    </lineage>
</organism>
<keyword evidence="2" id="KW-1185">Reference proteome</keyword>
<dbReference type="Gene3D" id="3.40.50.300">
    <property type="entry name" value="P-loop containing nucleotide triphosphate hydrolases"/>
    <property type="match status" value="1"/>
</dbReference>
<evidence type="ECO:0000313" key="2">
    <source>
        <dbReference type="Proteomes" id="UP001333996"/>
    </source>
</evidence>
<proteinExistence type="predicted"/>
<dbReference type="InterPro" id="IPR027417">
    <property type="entry name" value="P-loop_NTPase"/>
</dbReference>